<proteinExistence type="predicted"/>
<keyword evidence="7" id="KW-1185">Reference proteome</keyword>
<reference evidence="5" key="1">
    <citation type="submission" date="2021-02" db="EMBL/GenBank/DDBJ databases">
        <authorList>
            <person name="Nowell W R."/>
        </authorList>
    </citation>
    <scope>NUCLEOTIDE SEQUENCE</scope>
</reference>
<dbReference type="InterPro" id="IPR003130">
    <property type="entry name" value="GED"/>
</dbReference>
<dbReference type="GO" id="GO:0008017">
    <property type="term" value="F:microtubule binding"/>
    <property type="evidence" value="ECO:0007669"/>
    <property type="project" value="TreeGrafter"/>
</dbReference>
<keyword evidence="2" id="KW-0342">GTP-binding</keyword>
<dbReference type="AlphaFoldDB" id="A0A813Y5A7"/>
<dbReference type="PRINTS" id="PR00195">
    <property type="entry name" value="DYNAMIN"/>
</dbReference>
<dbReference type="Gene3D" id="1.20.120.1240">
    <property type="entry name" value="Dynamin, middle domain"/>
    <property type="match status" value="1"/>
</dbReference>
<accession>A0A813Y5A7</accession>
<dbReference type="PANTHER" id="PTHR11566">
    <property type="entry name" value="DYNAMIN"/>
    <property type="match status" value="1"/>
</dbReference>
<dbReference type="Pfam" id="PF00350">
    <property type="entry name" value="Dynamin_N"/>
    <property type="match status" value="1"/>
</dbReference>
<dbReference type="InterPro" id="IPR001401">
    <property type="entry name" value="Dynamin_GTPase"/>
</dbReference>
<dbReference type="InterPro" id="IPR030381">
    <property type="entry name" value="G_DYNAMIN_dom"/>
</dbReference>
<dbReference type="SUPFAM" id="SSF52540">
    <property type="entry name" value="P-loop containing nucleoside triphosphate hydrolases"/>
    <property type="match status" value="1"/>
</dbReference>
<evidence type="ECO:0000313" key="7">
    <source>
        <dbReference type="Proteomes" id="UP000663828"/>
    </source>
</evidence>
<dbReference type="InterPro" id="IPR020850">
    <property type="entry name" value="GED_dom"/>
</dbReference>
<dbReference type="PROSITE" id="PS51388">
    <property type="entry name" value="GED"/>
    <property type="match status" value="1"/>
</dbReference>
<protein>
    <submittedName>
        <fullName evidence="5">Uncharacterized protein</fullName>
    </submittedName>
</protein>
<gene>
    <name evidence="6" type="ORF">EDS130_LOCUS33410</name>
    <name evidence="5" type="ORF">XAT740_LOCUS6847</name>
</gene>
<evidence type="ECO:0000313" key="6">
    <source>
        <dbReference type="EMBL" id="CAF1353369.1"/>
    </source>
</evidence>
<dbReference type="GO" id="GO:0003924">
    <property type="term" value="F:GTPase activity"/>
    <property type="evidence" value="ECO:0007669"/>
    <property type="project" value="InterPro"/>
</dbReference>
<dbReference type="OrthoDB" id="5061070at2759"/>
<dbReference type="Proteomes" id="UP000663852">
    <property type="component" value="Unassembled WGS sequence"/>
</dbReference>
<evidence type="ECO:0000313" key="5">
    <source>
        <dbReference type="EMBL" id="CAF0878005.1"/>
    </source>
</evidence>
<evidence type="ECO:0000259" key="3">
    <source>
        <dbReference type="PROSITE" id="PS51388"/>
    </source>
</evidence>
<dbReference type="Pfam" id="PF01031">
    <property type="entry name" value="Dynamin_M"/>
    <property type="match status" value="1"/>
</dbReference>
<feature type="domain" description="Dynamin-type G" evidence="4">
    <location>
        <begin position="29"/>
        <end position="303"/>
    </location>
</feature>
<dbReference type="SMART" id="SM00053">
    <property type="entry name" value="DYNc"/>
    <property type="match status" value="1"/>
</dbReference>
<dbReference type="Gene3D" id="3.40.50.300">
    <property type="entry name" value="P-loop containing nucleotide triphosphate hydrolases"/>
    <property type="match status" value="1"/>
</dbReference>
<feature type="domain" description="GED" evidence="3">
    <location>
        <begin position="585"/>
        <end position="671"/>
    </location>
</feature>
<evidence type="ECO:0000256" key="2">
    <source>
        <dbReference type="ARBA" id="ARBA00023134"/>
    </source>
</evidence>
<dbReference type="PANTHER" id="PTHR11566:SF173">
    <property type="entry name" value="DYNAMIN-RELATED PROTEIN 4C"/>
    <property type="match status" value="1"/>
</dbReference>
<dbReference type="InterPro" id="IPR045063">
    <property type="entry name" value="Dynamin_N"/>
</dbReference>
<dbReference type="InterPro" id="IPR022812">
    <property type="entry name" value="Dynamin"/>
</dbReference>
<dbReference type="EMBL" id="CAJNOR010000316">
    <property type="protein sequence ID" value="CAF0878005.1"/>
    <property type="molecule type" value="Genomic_DNA"/>
</dbReference>
<name>A0A813Y5A7_ADIRI</name>
<comment type="caution">
    <text evidence="5">The sequence shown here is derived from an EMBL/GenBank/DDBJ whole genome shotgun (WGS) entry which is preliminary data.</text>
</comment>
<dbReference type="Proteomes" id="UP000663828">
    <property type="component" value="Unassembled WGS sequence"/>
</dbReference>
<evidence type="ECO:0000256" key="1">
    <source>
        <dbReference type="ARBA" id="ARBA00022741"/>
    </source>
</evidence>
<dbReference type="GO" id="GO:0016020">
    <property type="term" value="C:membrane"/>
    <property type="evidence" value="ECO:0007669"/>
    <property type="project" value="TreeGrafter"/>
</dbReference>
<dbReference type="InterPro" id="IPR027417">
    <property type="entry name" value="P-loop_NTPase"/>
</dbReference>
<dbReference type="Pfam" id="PF02212">
    <property type="entry name" value="GED"/>
    <property type="match status" value="1"/>
</dbReference>
<dbReference type="CDD" id="cd08771">
    <property type="entry name" value="DLP_1"/>
    <property type="match status" value="1"/>
</dbReference>
<dbReference type="GO" id="GO:0005737">
    <property type="term" value="C:cytoplasm"/>
    <property type="evidence" value="ECO:0007669"/>
    <property type="project" value="TreeGrafter"/>
</dbReference>
<dbReference type="InterPro" id="IPR000375">
    <property type="entry name" value="Dynamin_stalk"/>
</dbReference>
<dbReference type="PROSITE" id="PS51718">
    <property type="entry name" value="G_DYNAMIN_2"/>
    <property type="match status" value="1"/>
</dbReference>
<dbReference type="EMBL" id="CAJNOJ010000266">
    <property type="protein sequence ID" value="CAF1353369.1"/>
    <property type="molecule type" value="Genomic_DNA"/>
</dbReference>
<organism evidence="5 7">
    <name type="scientific">Adineta ricciae</name>
    <name type="common">Rotifer</name>
    <dbReference type="NCBI Taxonomy" id="249248"/>
    <lineage>
        <taxon>Eukaryota</taxon>
        <taxon>Metazoa</taxon>
        <taxon>Spiralia</taxon>
        <taxon>Gnathifera</taxon>
        <taxon>Rotifera</taxon>
        <taxon>Eurotatoria</taxon>
        <taxon>Bdelloidea</taxon>
        <taxon>Adinetida</taxon>
        <taxon>Adinetidae</taxon>
        <taxon>Adineta</taxon>
    </lineage>
</organism>
<dbReference type="GO" id="GO:0005525">
    <property type="term" value="F:GTP binding"/>
    <property type="evidence" value="ECO:0007669"/>
    <property type="project" value="InterPro"/>
</dbReference>
<dbReference type="GO" id="GO:0005874">
    <property type="term" value="C:microtubule"/>
    <property type="evidence" value="ECO:0007669"/>
    <property type="project" value="TreeGrafter"/>
</dbReference>
<evidence type="ECO:0000259" key="4">
    <source>
        <dbReference type="PROSITE" id="PS51718"/>
    </source>
</evidence>
<sequence length="671" mass="76874">MLNEQLSSDESRDLLLAVDRMRELLLDERVTLPEIVVVGDQSVGKSSVLEAISGIQLPRAQNICTRCPLELRMKTASNQEYATIRSSASSAKEKRIDDFTTIAAEVTRLTSEIAGDGVNVSANPIYLTVYKHDIPYDLTLVDLPGITRNAISGQADDIHEQILSLINKYIEPSTAIVLHVIPASTDFTTSESMKLAKKFDPQCQRQLIAASKIDKFDKGIAEKLQGRGSGSMDLQLGCVAVLNRNQHEIDENISFEEMRKREKQFFIDHKDEFQGLPDEYKGSEQLVRRLATIQQERIRLTLPGIIKDLKKQIMEKKNKLKKLPASLNTEADCWTIFQSMINAFRESINDNVKGEYDQVASMDTVQHKTTLTTQDNQLESEYILGESDEDYKEDENHIAYYIYQIQRKFQDDCRESFTNFFSPQYHKTVLREIDRAAGISLPNFPSYQIIVGLFRKELQKLPECCRNAVEQMHEYTNRCLLQLFDQAFSNDYPRLKQRLKDTIGKELSDKKEKLQERVEEILDTERRVFTLNHYYMDTVNKVKQDMKKIKEQSSTASSSSTFVQKVKTVSDELAYASMSNEAQAAIDIQISLHSYSKVVEKRITDNIAQVCYYHFITKCALKMDELLSCSVPSSQLLQYMREPQQQTLLRNKLTHSIQACEEALQLGQKHI</sequence>
<keyword evidence="1" id="KW-0547">Nucleotide-binding</keyword>